<dbReference type="Gene3D" id="3.40.50.1820">
    <property type="entry name" value="alpha/beta hydrolase"/>
    <property type="match status" value="1"/>
</dbReference>
<keyword evidence="2" id="KW-0378">Hydrolase</keyword>
<keyword evidence="3" id="KW-0472">Membrane</keyword>
<comment type="similarity">
    <text evidence="1">Belongs to the peptidase S33 family.</text>
</comment>
<name>A0A7R9L440_9ACAR</name>
<sequence length="152" mass="16777">MGLIKKLLLVAVVVGIGAVIYPLLVKRQYNDMPDVSEKWFGKTKLKSGQAFPKESVAINKFVVNVSDGVLADLKSRLESARYVTPIAGTNFNYGFNGDYLQKITHGWPGSVWEYYKAIPQLIEPTNGVAFEVICPSIPGYGFSEAPHQEGMH</sequence>
<evidence type="ECO:0000313" key="5">
    <source>
        <dbReference type="Proteomes" id="UP000759131"/>
    </source>
</evidence>
<reference evidence="4" key="1">
    <citation type="submission" date="2020-11" db="EMBL/GenBank/DDBJ databases">
        <authorList>
            <person name="Tran Van P."/>
        </authorList>
    </citation>
    <scope>NUCLEOTIDE SEQUENCE</scope>
</reference>
<evidence type="ECO:0000256" key="2">
    <source>
        <dbReference type="ARBA" id="ARBA00022801"/>
    </source>
</evidence>
<dbReference type="InterPro" id="IPR000639">
    <property type="entry name" value="Epox_hydrolase-like"/>
</dbReference>
<dbReference type="InterPro" id="IPR029058">
    <property type="entry name" value="AB_hydrolase_fold"/>
</dbReference>
<dbReference type="GO" id="GO:0004301">
    <property type="term" value="F:epoxide hydrolase activity"/>
    <property type="evidence" value="ECO:0007669"/>
    <property type="project" value="TreeGrafter"/>
</dbReference>
<accession>A0A7R9L440</accession>
<dbReference type="EMBL" id="OC869301">
    <property type="protein sequence ID" value="CAD7634476.1"/>
    <property type="molecule type" value="Genomic_DNA"/>
</dbReference>
<dbReference type="PANTHER" id="PTHR21661">
    <property type="entry name" value="EPOXIDE HYDROLASE 1-RELATED"/>
    <property type="match status" value="1"/>
</dbReference>
<dbReference type="PANTHER" id="PTHR21661:SF35">
    <property type="entry name" value="EPOXIDE HYDROLASE"/>
    <property type="match status" value="1"/>
</dbReference>
<keyword evidence="5" id="KW-1185">Reference proteome</keyword>
<dbReference type="EMBL" id="CAJPIZ010014726">
    <property type="protein sequence ID" value="CAG2114906.1"/>
    <property type="molecule type" value="Genomic_DNA"/>
</dbReference>
<dbReference type="AlphaFoldDB" id="A0A7R9L440"/>
<proteinExistence type="inferred from homology"/>
<dbReference type="Proteomes" id="UP000759131">
    <property type="component" value="Unassembled WGS sequence"/>
</dbReference>
<dbReference type="OrthoDB" id="7130006at2759"/>
<evidence type="ECO:0000256" key="1">
    <source>
        <dbReference type="ARBA" id="ARBA00010088"/>
    </source>
</evidence>
<gene>
    <name evidence="4" type="ORF">OSB1V03_LOCUS14872</name>
</gene>
<organism evidence="4">
    <name type="scientific">Medioppia subpectinata</name>
    <dbReference type="NCBI Taxonomy" id="1979941"/>
    <lineage>
        <taxon>Eukaryota</taxon>
        <taxon>Metazoa</taxon>
        <taxon>Ecdysozoa</taxon>
        <taxon>Arthropoda</taxon>
        <taxon>Chelicerata</taxon>
        <taxon>Arachnida</taxon>
        <taxon>Acari</taxon>
        <taxon>Acariformes</taxon>
        <taxon>Sarcoptiformes</taxon>
        <taxon>Oribatida</taxon>
        <taxon>Brachypylina</taxon>
        <taxon>Oppioidea</taxon>
        <taxon>Oppiidae</taxon>
        <taxon>Medioppia</taxon>
    </lineage>
</organism>
<feature type="transmembrane region" description="Helical" evidence="3">
    <location>
        <begin position="7"/>
        <end position="24"/>
    </location>
</feature>
<dbReference type="PRINTS" id="PR00412">
    <property type="entry name" value="EPOXHYDRLASE"/>
</dbReference>
<protein>
    <submittedName>
        <fullName evidence="4">Uncharacterized protein</fullName>
    </submittedName>
</protein>
<evidence type="ECO:0000313" key="4">
    <source>
        <dbReference type="EMBL" id="CAD7634476.1"/>
    </source>
</evidence>
<evidence type="ECO:0000256" key="3">
    <source>
        <dbReference type="SAM" id="Phobius"/>
    </source>
</evidence>
<keyword evidence="3" id="KW-1133">Transmembrane helix</keyword>
<dbReference type="GO" id="GO:0097176">
    <property type="term" value="P:epoxide metabolic process"/>
    <property type="evidence" value="ECO:0007669"/>
    <property type="project" value="TreeGrafter"/>
</dbReference>
<keyword evidence="3" id="KW-0812">Transmembrane</keyword>
<dbReference type="SUPFAM" id="SSF53474">
    <property type="entry name" value="alpha/beta-Hydrolases"/>
    <property type="match status" value="1"/>
</dbReference>